<dbReference type="GO" id="GO:0030170">
    <property type="term" value="F:pyridoxal phosphate binding"/>
    <property type="evidence" value="ECO:0007669"/>
    <property type="project" value="InterPro"/>
</dbReference>
<reference evidence="6 7" key="1">
    <citation type="journal article" date="2011" name="Stand. Genomic Sci.">
        <title>Complete genome sequence of Syntrophobotulus glycolicus type strain (FlGlyR).</title>
        <authorList>
            <person name="Han C."/>
            <person name="Mwirichia R."/>
            <person name="Chertkov O."/>
            <person name="Held B."/>
            <person name="Lapidus A."/>
            <person name="Nolan M."/>
            <person name="Lucas S."/>
            <person name="Hammon N."/>
            <person name="Deshpande S."/>
            <person name="Cheng J.F."/>
            <person name="Tapia R."/>
            <person name="Goodwin L."/>
            <person name="Pitluck S."/>
            <person name="Huntemann M."/>
            <person name="Liolios K."/>
            <person name="Ivanova N."/>
            <person name="Pagani I."/>
            <person name="Mavromatis K."/>
            <person name="Ovchinikova G."/>
            <person name="Pati A."/>
            <person name="Chen A."/>
            <person name="Palaniappan K."/>
            <person name="Land M."/>
            <person name="Hauser L."/>
            <person name="Brambilla E.M."/>
            <person name="Rohde M."/>
            <person name="Spring S."/>
            <person name="Sikorski J."/>
            <person name="Goker M."/>
            <person name="Woyke T."/>
            <person name="Bristow J."/>
            <person name="Eisen J.A."/>
            <person name="Markowitz V."/>
            <person name="Hugenholtz P."/>
            <person name="Kyrpides N.C."/>
            <person name="Klenk H.P."/>
            <person name="Detter J.C."/>
        </authorList>
    </citation>
    <scope>NUCLEOTIDE SEQUENCE [LARGE SCALE GENOMIC DNA]</scope>
    <source>
        <strain evidence="7">DSM 8271 / FlGlyR</strain>
    </source>
</reference>
<accession>F0STW9</accession>
<reference evidence="7" key="2">
    <citation type="submission" date="2011-02" db="EMBL/GenBank/DDBJ databases">
        <title>The complete genome of Syntrophobotulus glycolicus DSM 8271.</title>
        <authorList>
            <person name="Lucas S."/>
            <person name="Copeland A."/>
            <person name="Lapidus A."/>
            <person name="Bruce D."/>
            <person name="Goodwin L."/>
            <person name="Pitluck S."/>
            <person name="Kyrpides N."/>
            <person name="Mavromatis K."/>
            <person name="Pagani I."/>
            <person name="Ivanova N."/>
            <person name="Mikhailova N."/>
            <person name="Chertkov O."/>
            <person name="Held B."/>
            <person name="Detter J.C."/>
            <person name="Tapia R."/>
            <person name="Han C."/>
            <person name="Land M."/>
            <person name="Hauser L."/>
            <person name="Markowitz V."/>
            <person name="Cheng J.-F."/>
            <person name="Hugenholtz P."/>
            <person name="Woyke T."/>
            <person name="Wu D."/>
            <person name="Spring S."/>
            <person name="Schroeder M."/>
            <person name="Brambilla E."/>
            <person name="Klenk H.-P."/>
            <person name="Eisen J.A."/>
        </authorList>
    </citation>
    <scope>NUCLEOTIDE SEQUENCE [LARGE SCALE GENOMIC DNA]</scope>
    <source>
        <strain evidence="7">DSM 8271 / FlGlyR</strain>
    </source>
</reference>
<dbReference type="Gene3D" id="3.40.640.10">
    <property type="entry name" value="Type I PLP-dependent aspartate aminotransferase-like (Major domain)"/>
    <property type="match status" value="1"/>
</dbReference>
<dbReference type="PANTHER" id="PTHR42832">
    <property type="entry name" value="AMINO ACID AMINOTRANSFERASE"/>
    <property type="match status" value="1"/>
</dbReference>
<evidence type="ECO:0000256" key="3">
    <source>
        <dbReference type="ARBA" id="ARBA00022679"/>
    </source>
</evidence>
<dbReference type="PROSITE" id="PS00105">
    <property type="entry name" value="AA_TRANSFER_CLASS_1"/>
    <property type="match status" value="1"/>
</dbReference>
<sequence length="399" mass="44392">MNIAHRIQGFEQSIYSRLKELKEEIFREGTALIDLSIGTPDMAPPEKIKRIISDCALDSKAYDYTLTRGTEQIRQACADWYKRRFDVELDPQSEVLPLMGSQDGLSHIFWAFVDKGDYVLVPDPGYPIYSDGLALVEGIKAPMPLKEENHYLPDLSSIDGHTAQKAKMMMLNYPNNPTAATAPLDFFQEVVAFAKKNNIIVCHDAAYSELYFEEPKPPSFLQAEGAKGVGVEFHSLSKTYNMAGARLGFIVGNAEIIKALETVKSNIDYGIFRPVLSAGAAALSGICDEAAKRNREVYKKRRDIWIAGCAQAGWKMPVSQASMYIWAPVPTQQDSFSFSKDLAKAGVMLIPGAAFGKHGEGYVRIGLVQEEKEIEKAVEIVRDFLNKRIKKDASGIEYE</sequence>
<organism evidence="6 7">
    <name type="scientific">Syntrophobotulus glycolicus (strain DSM 8271 / FlGlyR)</name>
    <dbReference type="NCBI Taxonomy" id="645991"/>
    <lineage>
        <taxon>Bacteria</taxon>
        <taxon>Bacillati</taxon>
        <taxon>Bacillota</taxon>
        <taxon>Clostridia</taxon>
        <taxon>Eubacteriales</taxon>
        <taxon>Desulfitobacteriaceae</taxon>
        <taxon>Syntrophobotulus</taxon>
    </lineage>
</organism>
<dbReference type="Pfam" id="PF00155">
    <property type="entry name" value="Aminotran_1_2"/>
    <property type="match status" value="1"/>
</dbReference>
<dbReference type="InterPro" id="IPR015424">
    <property type="entry name" value="PyrdxlP-dep_Trfase"/>
</dbReference>
<dbReference type="eggNOG" id="COG0436">
    <property type="taxonomic scope" value="Bacteria"/>
</dbReference>
<dbReference type="Gene3D" id="3.90.1150.10">
    <property type="entry name" value="Aspartate Aminotransferase, domain 1"/>
    <property type="match status" value="1"/>
</dbReference>
<gene>
    <name evidence="6" type="ordered locus">Sgly_2203</name>
</gene>
<dbReference type="RefSeq" id="WP_013625357.1">
    <property type="nucleotide sequence ID" value="NC_015172.1"/>
</dbReference>
<keyword evidence="7" id="KW-1185">Reference proteome</keyword>
<evidence type="ECO:0000256" key="4">
    <source>
        <dbReference type="RuleBase" id="RU000481"/>
    </source>
</evidence>
<evidence type="ECO:0000259" key="5">
    <source>
        <dbReference type="Pfam" id="PF00155"/>
    </source>
</evidence>
<dbReference type="InterPro" id="IPR004839">
    <property type="entry name" value="Aminotransferase_I/II_large"/>
</dbReference>
<feature type="domain" description="Aminotransferase class I/classII large" evidence="5">
    <location>
        <begin position="32"/>
        <end position="379"/>
    </location>
</feature>
<dbReference type="AlphaFoldDB" id="F0STW9"/>
<dbReference type="EMBL" id="CP002547">
    <property type="protein sequence ID" value="ADY56492.1"/>
    <property type="molecule type" value="Genomic_DNA"/>
</dbReference>
<dbReference type="HOGENOM" id="CLU_017584_4_5_9"/>
<dbReference type="STRING" id="645991.Sgly_2203"/>
<dbReference type="PANTHER" id="PTHR42832:SF3">
    <property type="entry name" value="L-GLUTAMINE--4-(METHYLSULFANYL)-2-OXOBUTANOATE AMINOTRANSFERASE"/>
    <property type="match status" value="1"/>
</dbReference>
<name>F0STW9_SYNGF</name>
<protein>
    <recommendedName>
        <fullName evidence="4">Aminotransferase</fullName>
        <ecNumber evidence="4">2.6.1.-</ecNumber>
    </recommendedName>
</protein>
<comment type="cofactor">
    <cofactor evidence="1 4">
        <name>pyridoxal 5'-phosphate</name>
        <dbReference type="ChEBI" id="CHEBI:597326"/>
    </cofactor>
</comment>
<dbReference type="KEGG" id="sgy:Sgly_2203"/>
<dbReference type="InterPro" id="IPR015422">
    <property type="entry name" value="PyrdxlP-dep_Trfase_small"/>
</dbReference>
<dbReference type="OrthoDB" id="9803354at2"/>
<evidence type="ECO:0000256" key="2">
    <source>
        <dbReference type="ARBA" id="ARBA00022576"/>
    </source>
</evidence>
<proteinExistence type="inferred from homology"/>
<dbReference type="CDD" id="cd00609">
    <property type="entry name" value="AAT_like"/>
    <property type="match status" value="1"/>
</dbReference>
<dbReference type="GO" id="GO:0008483">
    <property type="term" value="F:transaminase activity"/>
    <property type="evidence" value="ECO:0007669"/>
    <property type="project" value="UniProtKB-KW"/>
</dbReference>
<keyword evidence="2 4" id="KW-0032">Aminotransferase</keyword>
<evidence type="ECO:0000313" key="6">
    <source>
        <dbReference type="EMBL" id="ADY56492.1"/>
    </source>
</evidence>
<keyword evidence="3 4" id="KW-0808">Transferase</keyword>
<dbReference type="InterPro" id="IPR050881">
    <property type="entry name" value="LL-DAP_aminotransferase"/>
</dbReference>
<evidence type="ECO:0000256" key="1">
    <source>
        <dbReference type="ARBA" id="ARBA00001933"/>
    </source>
</evidence>
<dbReference type="Proteomes" id="UP000007488">
    <property type="component" value="Chromosome"/>
</dbReference>
<evidence type="ECO:0000313" key="7">
    <source>
        <dbReference type="Proteomes" id="UP000007488"/>
    </source>
</evidence>
<dbReference type="InterPro" id="IPR015421">
    <property type="entry name" value="PyrdxlP-dep_Trfase_major"/>
</dbReference>
<comment type="similarity">
    <text evidence="4">Belongs to the class-I pyridoxal-phosphate-dependent aminotransferase family.</text>
</comment>
<dbReference type="EC" id="2.6.1.-" evidence="4"/>
<dbReference type="InterPro" id="IPR004838">
    <property type="entry name" value="NHTrfase_class1_PyrdxlP-BS"/>
</dbReference>
<dbReference type="SUPFAM" id="SSF53383">
    <property type="entry name" value="PLP-dependent transferases"/>
    <property type="match status" value="1"/>
</dbReference>